<reference evidence="2 3" key="1">
    <citation type="journal article" date="2011" name="Genome Res.">
        <title>Phylogeny-wide analysis of social amoeba genomes highlights ancient origins for complex intercellular communication.</title>
        <authorList>
            <person name="Heidel A.J."/>
            <person name="Lawal H.M."/>
            <person name="Felder M."/>
            <person name="Schilde C."/>
            <person name="Helps N.R."/>
            <person name="Tunggal B."/>
            <person name="Rivero F."/>
            <person name="John U."/>
            <person name="Schleicher M."/>
            <person name="Eichinger L."/>
            <person name="Platzer M."/>
            <person name="Noegel A.A."/>
            <person name="Schaap P."/>
            <person name="Gloeckner G."/>
        </authorList>
    </citation>
    <scope>NUCLEOTIDE SEQUENCE [LARGE SCALE GENOMIC DNA]</scope>
    <source>
        <strain evidence="3">ATCC 26659 / Pp 5 / PN500</strain>
    </source>
</reference>
<dbReference type="AlphaFoldDB" id="D3B3M1"/>
<sequence length="365" mass="43607">MEFKLPTTILSLEKVKLPDWKCFDLPSQEFIEDVWKLMLEEKVFEEHNKVHRHINNTFCKMTMHSYPGYNRKQLISCTLLIMLYTCFDEKMDAEKDPVEREKFAKRCKSILLTGKLPEDPFYMDHLWLRLLNDLKENCKGRPGALNRTIRGHIYYIESISPFLNLKEYNGCLHMDLYFFIRIADMGIEGPSQMLEVFLDQQSVLGDRFFCDARYNDMIKAATKLYAIINDICSYEKEFCEGNFNINPLFCIQKQENKSFEEAFNKMVEYFNESVESFQQLEAMIREDMKQMLTEKEYEKVDEFFYHLHSSLIQYRKWMFYESHYRSPTSPFKELRQESLLKHSKLDFGTVDDMNTKTSSNLQTNL</sequence>
<dbReference type="PANTHER" id="PTHR35201:SF4">
    <property type="entry name" value="BETA-PINACENE SYNTHASE-RELATED"/>
    <property type="match status" value="1"/>
</dbReference>
<dbReference type="SUPFAM" id="SSF48576">
    <property type="entry name" value="Terpenoid synthases"/>
    <property type="match status" value="1"/>
</dbReference>
<organism evidence="2 3">
    <name type="scientific">Heterostelium pallidum (strain ATCC 26659 / Pp 5 / PN500)</name>
    <name type="common">Cellular slime mold</name>
    <name type="synonym">Polysphondylium pallidum</name>
    <dbReference type="NCBI Taxonomy" id="670386"/>
    <lineage>
        <taxon>Eukaryota</taxon>
        <taxon>Amoebozoa</taxon>
        <taxon>Evosea</taxon>
        <taxon>Eumycetozoa</taxon>
        <taxon>Dictyostelia</taxon>
        <taxon>Acytosteliales</taxon>
        <taxon>Acytosteliaceae</taxon>
        <taxon>Heterostelium</taxon>
    </lineage>
</organism>
<dbReference type="InterPro" id="IPR008949">
    <property type="entry name" value="Isoprenoid_synthase_dom_sf"/>
</dbReference>
<dbReference type="GO" id="GO:0010333">
    <property type="term" value="F:terpene synthase activity"/>
    <property type="evidence" value="ECO:0007669"/>
    <property type="project" value="InterPro"/>
</dbReference>
<dbReference type="Proteomes" id="UP000001396">
    <property type="component" value="Unassembled WGS sequence"/>
</dbReference>
<keyword evidence="3" id="KW-1185">Reference proteome</keyword>
<proteinExistence type="inferred from homology"/>
<gene>
    <name evidence="2" type="ORF">PPL_02989</name>
</gene>
<dbReference type="RefSeq" id="XP_020436036.1">
    <property type="nucleotide sequence ID" value="XM_020573964.1"/>
</dbReference>
<accession>D3B3M1</accession>
<dbReference type="GeneID" id="31358512"/>
<dbReference type="EMBL" id="ADBJ01000010">
    <property type="protein sequence ID" value="EFA83919.1"/>
    <property type="molecule type" value="Genomic_DNA"/>
</dbReference>
<dbReference type="Pfam" id="PF19086">
    <property type="entry name" value="Terpene_syn_C_2"/>
    <property type="match status" value="1"/>
</dbReference>
<dbReference type="PANTHER" id="PTHR35201">
    <property type="entry name" value="TERPENE SYNTHASE"/>
    <property type="match status" value="1"/>
</dbReference>
<name>D3B3M1_HETP5</name>
<dbReference type="GO" id="GO:0046246">
    <property type="term" value="P:terpene biosynthetic process"/>
    <property type="evidence" value="ECO:0007669"/>
    <property type="project" value="UniProtKB-ARBA"/>
</dbReference>
<evidence type="ECO:0000256" key="1">
    <source>
        <dbReference type="ARBA" id="ARBA00006333"/>
    </source>
</evidence>
<dbReference type="InterPro" id="IPR034686">
    <property type="entry name" value="Terpene_cyclase-like_2"/>
</dbReference>
<comment type="similarity">
    <text evidence="1">Belongs to the terpene synthase family.</text>
</comment>
<protein>
    <recommendedName>
        <fullName evidence="4">Terpene synthase</fullName>
    </recommendedName>
</protein>
<comment type="caution">
    <text evidence="2">The sequence shown here is derived from an EMBL/GenBank/DDBJ whole genome shotgun (WGS) entry which is preliminary data.</text>
</comment>
<evidence type="ECO:0008006" key="4">
    <source>
        <dbReference type="Google" id="ProtNLM"/>
    </source>
</evidence>
<evidence type="ECO:0000313" key="3">
    <source>
        <dbReference type="Proteomes" id="UP000001396"/>
    </source>
</evidence>
<evidence type="ECO:0000313" key="2">
    <source>
        <dbReference type="EMBL" id="EFA83919.1"/>
    </source>
</evidence>
<dbReference type="Gene3D" id="1.10.600.10">
    <property type="entry name" value="Farnesyl Diphosphate Synthase"/>
    <property type="match status" value="1"/>
</dbReference>
<dbReference type="InParanoid" id="D3B3M1"/>